<gene>
    <name evidence="1" type="ORF">LNTAR_17173</name>
</gene>
<dbReference type="EMBL" id="ABCK01000001">
    <property type="protein sequence ID" value="EDM29503.1"/>
    <property type="molecule type" value="Genomic_DNA"/>
</dbReference>
<organism evidence="1 2">
    <name type="scientific">Lentisphaera araneosa HTCC2155</name>
    <dbReference type="NCBI Taxonomy" id="313628"/>
    <lineage>
        <taxon>Bacteria</taxon>
        <taxon>Pseudomonadati</taxon>
        <taxon>Lentisphaerota</taxon>
        <taxon>Lentisphaeria</taxon>
        <taxon>Lentisphaerales</taxon>
        <taxon>Lentisphaeraceae</taxon>
        <taxon>Lentisphaera</taxon>
    </lineage>
</organism>
<evidence type="ECO:0000313" key="1">
    <source>
        <dbReference type="EMBL" id="EDM29503.1"/>
    </source>
</evidence>
<dbReference type="RefSeq" id="WP_007276625.1">
    <property type="nucleotide sequence ID" value="NZ_ABCK01000001.1"/>
</dbReference>
<proteinExistence type="predicted"/>
<reference evidence="1 2" key="1">
    <citation type="journal article" date="2010" name="J. Bacteriol.">
        <title>Genome sequence of Lentisphaera araneosa HTCC2155T, the type species of the order Lentisphaerales in the phylum Lentisphaerae.</title>
        <authorList>
            <person name="Thrash J.C."/>
            <person name="Cho J.C."/>
            <person name="Vergin K.L."/>
            <person name="Morris R.M."/>
            <person name="Giovannoni S.J."/>
        </authorList>
    </citation>
    <scope>NUCLEOTIDE SEQUENCE [LARGE SCALE GENOMIC DNA]</scope>
    <source>
        <strain evidence="1 2">HTCC2155</strain>
    </source>
</reference>
<evidence type="ECO:0000313" key="2">
    <source>
        <dbReference type="Proteomes" id="UP000004947"/>
    </source>
</evidence>
<sequence>MKITLLMLTTLLFASCGNMYKSSVNSNNKDIIFSESFDHKNLEDYKDSFFVLSGNYVLDPLGDRNALTSRFNGNTENALLFGPEKLSNYTLEASFFYLSTANNTVAAGVGGGGIAGFKVHLYPTGDQMGKLRIIYNGITYDEVEMKMLPDTWYKIRLDLKTVGSTSTLQCVAYEEGTSPKSWMISGNFQNLDLKGQVSVLTYPVRSIPVYIDDIIIRKND</sequence>
<protein>
    <submittedName>
        <fullName evidence="1">Uncharacterized protein</fullName>
    </submittedName>
</protein>
<accession>A6DFC3</accession>
<name>A6DFC3_9BACT</name>
<dbReference type="STRING" id="313628.LNTAR_17173"/>
<keyword evidence="2" id="KW-1185">Reference proteome</keyword>
<dbReference type="Proteomes" id="UP000004947">
    <property type="component" value="Unassembled WGS sequence"/>
</dbReference>
<comment type="caution">
    <text evidence="1">The sequence shown here is derived from an EMBL/GenBank/DDBJ whole genome shotgun (WGS) entry which is preliminary data.</text>
</comment>
<dbReference type="PROSITE" id="PS51257">
    <property type="entry name" value="PROKAR_LIPOPROTEIN"/>
    <property type="match status" value="1"/>
</dbReference>
<dbReference type="AlphaFoldDB" id="A6DFC3"/>